<dbReference type="GO" id="GO:0003677">
    <property type="term" value="F:DNA binding"/>
    <property type="evidence" value="ECO:0007669"/>
    <property type="project" value="InterPro"/>
</dbReference>
<dbReference type="EMBL" id="CP041253">
    <property type="protein sequence ID" value="QDH80017.1"/>
    <property type="molecule type" value="Genomic_DNA"/>
</dbReference>
<feature type="domain" description="RNA polymerase sigma-70 region 2" evidence="2">
    <location>
        <begin position="2"/>
        <end position="64"/>
    </location>
</feature>
<dbReference type="OrthoDB" id="3211555at2"/>
<dbReference type="KEGG" id="echi:FKX85_13635"/>
<dbReference type="InterPro" id="IPR052704">
    <property type="entry name" value="ECF_Sigma-70_Domain"/>
</dbReference>
<dbReference type="CDD" id="cd06171">
    <property type="entry name" value="Sigma70_r4"/>
    <property type="match status" value="1"/>
</dbReference>
<dbReference type="Gene3D" id="1.10.1740.10">
    <property type="match status" value="1"/>
</dbReference>
<dbReference type="GO" id="GO:0016987">
    <property type="term" value="F:sigma factor activity"/>
    <property type="evidence" value="ECO:0007669"/>
    <property type="project" value="InterPro"/>
</dbReference>
<dbReference type="InterPro" id="IPR013324">
    <property type="entry name" value="RNA_pol_sigma_r3/r4-like"/>
</dbReference>
<evidence type="ECO:0000313" key="5">
    <source>
        <dbReference type="Proteomes" id="UP000316614"/>
    </source>
</evidence>
<proteinExistence type="predicted"/>
<reference evidence="4 5" key="1">
    <citation type="submission" date="2019-06" db="EMBL/GenBank/DDBJ databases">
        <title>Echinicola alkalisoli sp. nov. isolated from saline soil.</title>
        <authorList>
            <person name="Sun J.-Q."/>
            <person name="Xu L."/>
        </authorList>
    </citation>
    <scope>NUCLEOTIDE SEQUENCE [LARGE SCALE GENOMIC DNA]</scope>
    <source>
        <strain evidence="4 5">LN3S3</strain>
    </source>
</reference>
<gene>
    <name evidence="4" type="ORF">FKX85_13635</name>
</gene>
<dbReference type="SUPFAM" id="SSF54427">
    <property type="entry name" value="NTF2-like"/>
    <property type="match status" value="1"/>
</dbReference>
<sequence length="286" mass="32553">MENYRPLLFTYAYNILGAALEAEDVVQDVFEKYLTMDSSTVQNEKAYLIKMVINHAINRKNKLNKTIIAYPHNWLPEPVSTDNSIQDAENEHLLSYSLMILLEKLEVRQRAIFLLKEAFGYSHEEISNTLDISQEVSRQSLSRAKKKLKGATISRPSPKGDTALMEYLSAIQSGDADKLEKLLLDDISLTSDGGGKVPAGTNILYGKERVMAMLQGIYRKFYQEITIHQTVINHTPALLYLTAEGLVINCQVFVFNRGKIAQMYFIRNPDKLTLFKKKPHIPSHNR</sequence>
<dbReference type="InterPro" id="IPR032710">
    <property type="entry name" value="NTF2-like_dom_sf"/>
</dbReference>
<dbReference type="InterPro" id="IPR036388">
    <property type="entry name" value="WH-like_DNA-bd_sf"/>
</dbReference>
<dbReference type="SUPFAM" id="SSF88659">
    <property type="entry name" value="Sigma3 and sigma4 domains of RNA polymerase sigma factors"/>
    <property type="match status" value="1"/>
</dbReference>
<dbReference type="RefSeq" id="WP_141615254.1">
    <property type="nucleotide sequence ID" value="NZ_CP041253.1"/>
</dbReference>
<evidence type="ECO:0000259" key="3">
    <source>
        <dbReference type="Pfam" id="PF08281"/>
    </source>
</evidence>
<dbReference type="PANTHER" id="PTHR30173">
    <property type="entry name" value="SIGMA 19 FACTOR"/>
    <property type="match status" value="1"/>
</dbReference>
<dbReference type="Gene3D" id="3.10.450.50">
    <property type="match status" value="1"/>
</dbReference>
<dbReference type="InterPro" id="IPR007627">
    <property type="entry name" value="RNA_pol_sigma70_r2"/>
</dbReference>
<dbReference type="InterPro" id="IPR013249">
    <property type="entry name" value="RNA_pol_sigma70_r4_t2"/>
</dbReference>
<feature type="domain" description="RNA polymerase sigma factor 70 region 4 type 2" evidence="3">
    <location>
        <begin position="101"/>
        <end position="148"/>
    </location>
</feature>
<name>A0A514CJL6_9BACT</name>
<dbReference type="NCBIfam" id="TIGR02937">
    <property type="entry name" value="sigma70-ECF"/>
    <property type="match status" value="1"/>
</dbReference>
<dbReference type="InterPro" id="IPR013325">
    <property type="entry name" value="RNA_pol_sigma_r2"/>
</dbReference>
<dbReference type="Gene3D" id="1.10.10.10">
    <property type="entry name" value="Winged helix-like DNA-binding domain superfamily/Winged helix DNA-binding domain"/>
    <property type="match status" value="1"/>
</dbReference>
<keyword evidence="5" id="KW-1185">Reference proteome</keyword>
<dbReference type="AlphaFoldDB" id="A0A514CJL6"/>
<dbReference type="Pfam" id="PF04542">
    <property type="entry name" value="Sigma70_r2"/>
    <property type="match status" value="1"/>
</dbReference>
<evidence type="ECO:0000313" key="4">
    <source>
        <dbReference type="EMBL" id="QDH80017.1"/>
    </source>
</evidence>
<evidence type="ECO:0000256" key="1">
    <source>
        <dbReference type="ARBA" id="ARBA00011344"/>
    </source>
</evidence>
<organism evidence="4 5">
    <name type="scientific">Echinicola soli</name>
    <dbReference type="NCBI Taxonomy" id="2591634"/>
    <lineage>
        <taxon>Bacteria</taxon>
        <taxon>Pseudomonadati</taxon>
        <taxon>Bacteroidota</taxon>
        <taxon>Cytophagia</taxon>
        <taxon>Cytophagales</taxon>
        <taxon>Cyclobacteriaceae</taxon>
        <taxon>Echinicola</taxon>
    </lineage>
</organism>
<comment type="subunit">
    <text evidence="1">Interacts transiently with the RNA polymerase catalytic core formed by RpoA, RpoB, RpoC and RpoZ (2 alpha, 1 beta, 1 beta' and 1 omega subunit) to form the RNA polymerase holoenzyme that can initiate transcription.</text>
</comment>
<dbReference type="GO" id="GO:0006352">
    <property type="term" value="P:DNA-templated transcription initiation"/>
    <property type="evidence" value="ECO:0007669"/>
    <property type="project" value="InterPro"/>
</dbReference>
<dbReference type="SUPFAM" id="SSF88946">
    <property type="entry name" value="Sigma2 domain of RNA polymerase sigma factors"/>
    <property type="match status" value="1"/>
</dbReference>
<dbReference type="Pfam" id="PF08281">
    <property type="entry name" value="Sigma70_r4_2"/>
    <property type="match status" value="1"/>
</dbReference>
<dbReference type="PANTHER" id="PTHR30173:SF36">
    <property type="entry name" value="ECF RNA POLYMERASE SIGMA FACTOR SIGJ"/>
    <property type="match status" value="1"/>
</dbReference>
<protein>
    <submittedName>
        <fullName evidence="4">Sigma-70 family RNA polymerase sigma factor</fullName>
    </submittedName>
</protein>
<accession>A0A514CJL6</accession>
<dbReference type="InterPro" id="IPR014284">
    <property type="entry name" value="RNA_pol_sigma-70_dom"/>
</dbReference>
<evidence type="ECO:0000259" key="2">
    <source>
        <dbReference type="Pfam" id="PF04542"/>
    </source>
</evidence>
<dbReference type="Proteomes" id="UP000316614">
    <property type="component" value="Chromosome"/>
</dbReference>